<evidence type="ECO:0000313" key="4">
    <source>
        <dbReference type="WBParaSite" id="Pan_g12097.t1"/>
    </source>
</evidence>
<feature type="domain" description="Protein kinase" evidence="2">
    <location>
        <begin position="72"/>
        <end position="366"/>
    </location>
</feature>
<dbReference type="PROSITE" id="PS00107">
    <property type="entry name" value="PROTEIN_KINASE_ATP"/>
    <property type="match status" value="1"/>
</dbReference>
<dbReference type="GO" id="GO:0005524">
    <property type="term" value="F:ATP binding"/>
    <property type="evidence" value="ECO:0007669"/>
    <property type="project" value="UniProtKB-UniRule"/>
</dbReference>
<accession>A0A7E4ZR32</accession>
<organism evidence="3 4">
    <name type="scientific">Panagrellus redivivus</name>
    <name type="common">Microworm</name>
    <dbReference type="NCBI Taxonomy" id="6233"/>
    <lineage>
        <taxon>Eukaryota</taxon>
        <taxon>Metazoa</taxon>
        <taxon>Ecdysozoa</taxon>
        <taxon>Nematoda</taxon>
        <taxon>Chromadorea</taxon>
        <taxon>Rhabditida</taxon>
        <taxon>Tylenchina</taxon>
        <taxon>Panagrolaimomorpha</taxon>
        <taxon>Panagrolaimoidea</taxon>
        <taxon>Panagrolaimidae</taxon>
        <taxon>Panagrellus</taxon>
    </lineage>
</organism>
<dbReference type="InterPro" id="IPR000719">
    <property type="entry name" value="Prot_kinase_dom"/>
</dbReference>
<dbReference type="Pfam" id="PF00069">
    <property type="entry name" value="Pkinase"/>
    <property type="match status" value="1"/>
</dbReference>
<dbReference type="InterPro" id="IPR011009">
    <property type="entry name" value="Kinase-like_dom_sf"/>
</dbReference>
<dbReference type="AlphaFoldDB" id="A0A7E4ZR32"/>
<evidence type="ECO:0000256" key="1">
    <source>
        <dbReference type="PROSITE-ProRule" id="PRU10141"/>
    </source>
</evidence>
<dbReference type="InterPro" id="IPR050235">
    <property type="entry name" value="CK1_Ser-Thr_kinase"/>
</dbReference>
<dbReference type="Proteomes" id="UP000492821">
    <property type="component" value="Unassembled WGS sequence"/>
</dbReference>
<dbReference type="SUPFAM" id="SSF56112">
    <property type="entry name" value="Protein kinase-like (PK-like)"/>
    <property type="match status" value="1"/>
</dbReference>
<keyword evidence="1" id="KW-0547">Nucleotide-binding</keyword>
<dbReference type="PROSITE" id="PS50011">
    <property type="entry name" value="PROTEIN_KINASE_DOM"/>
    <property type="match status" value="1"/>
</dbReference>
<dbReference type="SMART" id="SM00220">
    <property type="entry name" value="S_TKc"/>
    <property type="match status" value="1"/>
</dbReference>
<evidence type="ECO:0000259" key="2">
    <source>
        <dbReference type="PROSITE" id="PS50011"/>
    </source>
</evidence>
<protein>
    <submittedName>
        <fullName evidence="4">Protein kinase domain-containing protein</fullName>
    </submittedName>
</protein>
<reference evidence="3" key="1">
    <citation type="journal article" date="2013" name="Genetics">
        <title>The draft genome and transcriptome of Panagrellus redivivus are shaped by the harsh demands of a free-living lifestyle.</title>
        <authorList>
            <person name="Srinivasan J."/>
            <person name="Dillman A.R."/>
            <person name="Macchietto M.G."/>
            <person name="Heikkinen L."/>
            <person name="Lakso M."/>
            <person name="Fracchia K.M."/>
            <person name="Antoshechkin I."/>
            <person name="Mortazavi A."/>
            <person name="Wong G."/>
            <person name="Sternberg P.W."/>
        </authorList>
    </citation>
    <scope>NUCLEOTIDE SEQUENCE [LARGE SCALE GENOMIC DNA]</scope>
    <source>
        <strain evidence="3">MT8872</strain>
    </source>
</reference>
<dbReference type="GO" id="GO:0004672">
    <property type="term" value="F:protein kinase activity"/>
    <property type="evidence" value="ECO:0007669"/>
    <property type="project" value="InterPro"/>
</dbReference>
<proteinExistence type="predicted"/>
<dbReference type="Gene3D" id="1.10.510.10">
    <property type="entry name" value="Transferase(Phosphotransferase) domain 1"/>
    <property type="match status" value="1"/>
</dbReference>
<dbReference type="PANTHER" id="PTHR11909">
    <property type="entry name" value="CASEIN KINASE-RELATED"/>
    <property type="match status" value="1"/>
</dbReference>
<keyword evidence="1" id="KW-0067">ATP-binding</keyword>
<keyword evidence="3" id="KW-1185">Reference proteome</keyword>
<name>A0A7E4ZR32_PANRE</name>
<reference evidence="4" key="2">
    <citation type="submission" date="2020-10" db="UniProtKB">
        <authorList>
            <consortium name="WormBaseParasite"/>
        </authorList>
    </citation>
    <scope>IDENTIFICATION</scope>
</reference>
<evidence type="ECO:0000313" key="3">
    <source>
        <dbReference type="Proteomes" id="UP000492821"/>
    </source>
</evidence>
<dbReference type="WBParaSite" id="Pan_g12097.t1">
    <property type="protein sequence ID" value="Pan_g12097.t1"/>
    <property type="gene ID" value="Pan_g12097"/>
</dbReference>
<dbReference type="InterPro" id="IPR017441">
    <property type="entry name" value="Protein_kinase_ATP_BS"/>
</dbReference>
<feature type="binding site" evidence="1">
    <location>
        <position position="104"/>
    </location>
    <ligand>
        <name>ATP</name>
        <dbReference type="ChEBI" id="CHEBI:30616"/>
    </ligand>
</feature>
<sequence>MPPGTLETPEPSQTGSIALVTTPEPSQVTAEGSQSALPESTVAEDTVVDEDQSELDASVEYTLVKGKSGRRYRVYNVIGKGGYGVVHKAAYEMRDGHFLLLAIKSENTDSLDVEVRVLLKMRHGSHFCALFDEGFDTYSQTKFIVMTYVGDNLSSLRRQFGWFSWGTVLRVGMQTLHAIEQLHDRGYLSRDVKPSNFAVGAPQALRRLVYMLDFGIARSYTDENGNPLPRRKQTSFRGTSRYCALPQHKESDQCRRDDVESWFYMLVELSAGRLPWACFSRHEKDKIADAKRKARTLGRKAFLAHCPSQFELIMDVVDRWPFESIPDYDGLLVVLARILESIGVDFQDRYDWETLDKYRECPVTFVAPGPPRLYDHCIFVDRAELQKLVDAAPLETK</sequence>